<keyword evidence="2" id="KW-0540">Nuclease</keyword>
<comment type="caution">
    <text evidence="2">The sequence shown here is derived from an EMBL/GenBank/DDBJ whole genome shotgun (WGS) entry which is preliminary data.</text>
</comment>
<evidence type="ECO:0000259" key="1">
    <source>
        <dbReference type="Pfam" id="PF13392"/>
    </source>
</evidence>
<dbReference type="GO" id="GO:0004519">
    <property type="term" value="F:endonuclease activity"/>
    <property type="evidence" value="ECO:0007669"/>
    <property type="project" value="UniProtKB-KW"/>
</dbReference>
<evidence type="ECO:0000313" key="2">
    <source>
        <dbReference type="EMBL" id="PNY79204.1"/>
    </source>
</evidence>
<proteinExistence type="predicted"/>
<dbReference type="EMBL" id="PPPD01000006">
    <property type="protein sequence ID" value="PNY79204.1"/>
    <property type="molecule type" value="Genomic_DNA"/>
</dbReference>
<dbReference type="Proteomes" id="UP000236379">
    <property type="component" value="Unassembled WGS sequence"/>
</dbReference>
<reference evidence="2 3" key="1">
    <citation type="submission" date="2018-01" db="EMBL/GenBank/DDBJ databases">
        <title>Deinococcus koreensis sp. nov., a radiation-resistant bacterium isolated from river water.</title>
        <authorList>
            <person name="Choi A."/>
        </authorList>
    </citation>
    <scope>NUCLEOTIDE SEQUENCE [LARGE SCALE GENOMIC DNA]</scope>
    <source>
        <strain evidence="2 3">SJW1-2</strain>
    </source>
</reference>
<dbReference type="InterPro" id="IPR044925">
    <property type="entry name" value="His-Me_finger_sf"/>
</dbReference>
<dbReference type="AlphaFoldDB" id="A0A2K3URQ7"/>
<organism evidence="2 3">
    <name type="scientific">Deinococcus koreensis</name>
    <dbReference type="NCBI Taxonomy" id="2054903"/>
    <lineage>
        <taxon>Bacteria</taxon>
        <taxon>Thermotogati</taxon>
        <taxon>Deinococcota</taxon>
        <taxon>Deinococci</taxon>
        <taxon>Deinococcales</taxon>
        <taxon>Deinococcaceae</taxon>
        <taxon>Deinococcus</taxon>
    </lineage>
</organism>
<accession>A0A2K3URQ7</accession>
<keyword evidence="2" id="KW-0255">Endonuclease</keyword>
<sequence>MKVRKASMKKYVRVRDRATGRVQLAHRVVAAAMLGRPLLPGEVVHHRDGDSTNNVAANLLVLPSQRLHAHLEHRLRRERQGMPYLFPELLTGVHENRQGTLFEGVW</sequence>
<dbReference type="Pfam" id="PF13392">
    <property type="entry name" value="HNH_3"/>
    <property type="match status" value="1"/>
</dbReference>
<gene>
    <name evidence="2" type="ORF">CVO96_20615</name>
</gene>
<protein>
    <submittedName>
        <fullName evidence="2">HNH endonuclease</fullName>
    </submittedName>
</protein>
<dbReference type="InterPro" id="IPR003615">
    <property type="entry name" value="HNH_nuc"/>
</dbReference>
<evidence type="ECO:0000313" key="3">
    <source>
        <dbReference type="Proteomes" id="UP000236379"/>
    </source>
</evidence>
<dbReference type="OrthoDB" id="70994at2"/>
<name>A0A2K3URQ7_9DEIO</name>
<feature type="domain" description="HNH nuclease" evidence="1">
    <location>
        <begin position="24"/>
        <end position="66"/>
    </location>
</feature>
<dbReference type="Gene3D" id="3.90.75.20">
    <property type="match status" value="1"/>
</dbReference>
<keyword evidence="3" id="KW-1185">Reference proteome</keyword>
<keyword evidence="2" id="KW-0378">Hydrolase</keyword>
<dbReference type="SUPFAM" id="SSF54060">
    <property type="entry name" value="His-Me finger endonucleases"/>
    <property type="match status" value="1"/>
</dbReference>